<reference evidence="3" key="1">
    <citation type="submission" date="2017-08" db="EMBL/GenBank/DDBJ databases">
        <authorList>
            <person name="Imhoff J.F."/>
            <person name="Rahn T."/>
            <person name="Kuenzel S."/>
            <person name="Neulinger S.C."/>
        </authorList>
    </citation>
    <scope>NUCLEOTIDE SEQUENCE</scope>
    <source>
        <strain evidence="3">IM 151</strain>
    </source>
</reference>
<feature type="region of interest" description="Disordered" evidence="1">
    <location>
        <begin position="55"/>
        <end position="152"/>
    </location>
</feature>
<evidence type="ECO:0000256" key="1">
    <source>
        <dbReference type="SAM" id="MobiDB-lite"/>
    </source>
</evidence>
<evidence type="ECO:0000313" key="4">
    <source>
        <dbReference type="Proteomes" id="UP001041814"/>
    </source>
</evidence>
<dbReference type="Proteomes" id="UP001041814">
    <property type="component" value="Unassembled WGS sequence"/>
</dbReference>
<sequence length="215" mass="22122">MSRFVKDIALFLAGVPLLIGRSGDSLAAGMPLTSGDASAVPLRPLNLEGANLFAGHRSHSSHSSHSSHASHSSHYSGTSGSYQPPSPPPSSGSSLAPTPSGPKDYDPGTFDGSAQPTKPGERSGSTGAKQAVVPATAHPPAQAAPPLSNSEKRRLQVMRVQIALRQLGLYNGTVDGQLNADTKLGLEFFQNLKGLPQSGQMTTPTLNALGVPAVE</sequence>
<name>A0ABS1DXV8_RUBGE</name>
<dbReference type="NCBIfam" id="TIGR03979">
    <property type="entry name" value="His_Ser_Rich"/>
    <property type="match status" value="1"/>
</dbReference>
<dbReference type="InterPro" id="IPR036366">
    <property type="entry name" value="PGBDSf"/>
</dbReference>
<feature type="compositionally biased region" description="Low complexity" evidence="1">
    <location>
        <begin position="91"/>
        <end position="102"/>
    </location>
</feature>
<comment type="caution">
    <text evidence="3">The sequence shown here is derived from an EMBL/GenBank/DDBJ whole genome shotgun (WGS) entry which is preliminary data.</text>
</comment>
<proteinExistence type="predicted"/>
<dbReference type="Gene3D" id="1.10.101.10">
    <property type="entry name" value="PGBD-like superfamily/PGBD"/>
    <property type="match status" value="1"/>
</dbReference>
<keyword evidence="4" id="KW-1185">Reference proteome</keyword>
<evidence type="ECO:0000313" key="3">
    <source>
        <dbReference type="EMBL" id="MBK1714921.1"/>
    </source>
</evidence>
<feature type="compositionally biased region" description="Low complexity" evidence="1">
    <location>
        <begin position="63"/>
        <end position="83"/>
    </location>
</feature>
<dbReference type="InterPro" id="IPR036365">
    <property type="entry name" value="PGBD-like_sf"/>
</dbReference>
<gene>
    <name evidence="3" type="primary">hxsA</name>
    <name evidence="3" type="ORF">CKO43_19350</name>
</gene>
<feature type="compositionally biased region" description="Low complexity" evidence="1">
    <location>
        <begin position="130"/>
        <end position="146"/>
    </location>
</feature>
<feature type="domain" description="Peptidoglycan binding-like" evidence="2">
    <location>
        <begin position="156"/>
        <end position="209"/>
    </location>
</feature>
<protein>
    <submittedName>
        <fullName evidence="3">His-Xaa-Ser repeat protein HxsA</fullName>
    </submittedName>
</protein>
<evidence type="ECO:0000259" key="2">
    <source>
        <dbReference type="Pfam" id="PF01471"/>
    </source>
</evidence>
<dbReference type="RefSeq" id="WP_200379659.1">
    <property type="nucleotide sequence ID" value="NZ_NRRU01000087.1"/>
</dbReference>
<dbReference type="InterPro" id="IPR023928">
    <property type="entry name" value="HxsA-like"/>
</dbReference>
<dbReference type="SUPFAM" id="SSF47090">
    <property type="entry name" value="PGBD-like"/>
    <property type="match status" value="1"/>
</dbReference>
<dbReference type="Pfam" id="PF01471">
    <property type="entry name" value="PG_binding_1"/>
    <property type="match status" value="1"/>
</dbReference>
<accession>A0ABS1DXV8</accession>
<dbReference type="InterPro" id="IPR002477">
    <property type="entry name" value="Peptidoglycan-bd-like"/>
</dbReference>
<reference evidence="3" key="2">
    <citation type="journal article" date="2020" name="Microorganisms">
        <title>Osmotic Adaptation and Compatible Solute Biosynthesis of Phototrophic Bacteria as Revealed from Genome Analyses.</title>
        <authorList>
            <person name="Imhoff J.F."/>
            <person name="Rahn T."/>
            <person name="Kunzel S."/>
            <person name="Keller A."/>
            <person name="Neulinger S.C."/>
        </authorList>
    </citation>
    <scope>NUCLEOTIDE SEQUENCE</scope>
    <source>
        <strain evidence="3">IM 151</strain>
    </source>
</reference>
<organism evidence="3 4">
    <name type="scientific">Rubrivivax gelatinosus</name>
    <name type="common">Rhodocyclus gelatinosus</name>
    <name type="synonym">Rhodopseudomonas gelatinosa</name>
    <dbReference type="NCBI Taxonomy" id="28068"/>
    <lineage>
        <taxon>Bacteria</taxon>
        <taxon>Pseudomonadati</taxon>
        <taxon>Pseudomonadota</taxon>
        <taxon>Betaproteobacteria</taxon>
        <taxon>Burkholderiales</taxon>
        <taxon>Sphaerotilaceae</taxon>
        <taxon>Rubrivivax</taxon>
    </lineage>
</organism>
<dbReference type="EMBL" id="NRRU01000087">
    <property type="protein sequence ID" value="MBK1714921.1"/>
    <property type="molecule type" value="Genomic_DNA"/>
</dbReference>